<keyword evidence="2" id="KW-1133">Transmembrane helix</keyword>
<organism evidence="3 4">
    <name type="scientific">Candidatus Dojkabacteria bacterium</name>
    <dbReference type="NCBI Taxonomy" id="2099670"/>
    <lineage>
        <taxon>Bacteria</taxon>
        <taxon>Candidatus Dojkabacteria</taxon>
    </lineage>
</organism>
<accession>A0A955L581</accession>
<dbReference type="InterPro" id="IPR036457">
    <property type="entry name" value="PPM-type-like_dom_sf"/>
</dbReference>
<protein>
    <recommendedName>
        <fullName evidence="5">PPM-type phosphatase domain-containing protein</fullName>
    </recommendedName>
</protein>
<evidence type="ECO:0000313" key="4">
    <source>
        <dbReference type="Proteomes" id="UP000783287"/>
    </source>
</evidence>
<dbReference type="SUPFAM" id="SSF81606">
    <property type="entry name" value="PP2C-like"/>
    <property type="match status" value="1"/>
</dbReference>
<evidence type="ECO:0000256" key="1">
    <source>
        <dbReference type="SAM" id="MobiDB-lite"/>
    </source>
</evidence>
<name>A0A955L581_9BACT</name>
<proteinExistence type="predicted"/>
<dbReference type="AlphaFoldDB" id="A0A955L581"/>
<dbReference type="InterPro" id="IPR011042">
    <property type="entry name" value="6-blade_b-propeller_TolB-like"/>
</dbReference>
<dbReference type="Gene3D" id="2.120.10.30">
    <property type="entry name" value="TolB, C-terminal domain"/>
    <property type="match status" value="1"/>
</dbReference>
<keyword evidence="2" id="KW-0472">Membrane</keyword>
<feature type="transmembrane region" description="Helical" evidence="2">
    <location>
        <begin position="424"/>
        <end position="442"/>
    </location>
</feature>
<feature type="compositionally biased region" description="Acidic residues" evidence="1">
    <location>
        <begin position="302"/>
        <end position="315"/>
    </location>
</feature>
<sequence length="812" mass="90664">MTSRNISKKYFIGKSATNGKWASVYTYKPNNDALKDIRGHIFATIALNGPETFATATAGNMILDYFHETYFEHPAEKTLDALEKSVIATSKHLQLLMKHDDKVKEGVEMDLNAMVIKGDIVYFVNMGASRIFIFRDGELTNISDNLKDPIGSGIVKLGSMVSKPADILVLGTPRLLEEIDEKELKQIVADYSETELKQKKYKDDSDLAMIMVGIDVDRKENKEELAIRDKIKEEVEKKIDEISANPENEEVIASEDDDKTLEDMINEDQSDDFMDNAELETNVAEELDDTSDQEFSETRINDEEDDLGEEDEELEDKQPVTEKVGEVFNKLKSSVQDFIAKRKGAGASPMMPTREQVVAAKAAERAPQISPEDQTTYKVILDKVRLFFVNAGVFLKKNVWHNMLGMGGDDVYVLGSGQRKKRNIRFIIVLVVVVIGILYFSITNIQNNLKQKEADREAESTISAAEELILDVEQIAPIKAKASSSDLGKQELYDKLNEAEAKLAEVDSDEYDEQIDGFLNQIEDLRDILNRTISVENPTEVVDFGQSYPGADTVDMVLGNGNVYVADKQYGKIYQVDYAGNSPSVLVEGLEQPKTITLDDNGDIVFIDENGDKRMGTISTSDGSIIRHSGTSEFRVGNISAIEFSDIFGGRVYGIDQSQNKVIVLQRSGTAYGIPQNRFELAQLSNAPDIHVIDLKIYVLADINQGIYRFYNEQDDSPLITGIESGENLYDATAIYIDGLYIYVADPVNQRVMVFTKASSEIDLVAQYKYRGSDSDGFKNIKEIQADREAGKLFVLDGTKVYELDLSALNSI</sequence>
<keyword evidence="2" id="KW-0812">Transmembrane</keyword>
<feature type="compositionally biased region" description="Acidic residues" evidence="1">
    <location>
        <begin position="284"/>
        <end position="295"/>
    </location>
</feature>
<dbReference type="SUPFAM" id="SSF63829">
    <property type="entry name" value="Calcium-dependent phosphotriesterase"/>
    <property type="match status" value="1"/>
</dbReference>
<reference evidence="3" key="2">
    <citation type="journal article" date="2021" name="Microbiome">
        <title>Successional dynamics and alternative stable states in a saline activated sludge microbial community over 9 years.</title>
        <authorList>
            <person name="Wang Y."/>
            <person name="Ye J."/>
            <person name="Ju F."/>
            <person name="Liu L."/>
            <person name="Boyd J.A."/>
            <person name="Deng Y."/>
            <person name="Parks D.H."/>
            <person name="Jiang X."/>
            <person name="Yin X."/>
            <person name="Woodcroft B.J."/>
            <person name="Tyson G.W."/>
            <person name="Hugenholtz P."/>
            <person name="Polz M.F."/>
            <person name="Zhang T."/>
        </authorList>
    </citation>
    <scope>NUCLEOTIDE SEQUENCE</scope>
    <source>
        <strain evidence="3">HKST-UBA14</strain>
    </source>
</reference>
<evidence type="ECO:0008006" key="5">
    <source>
        <dbReference type="Google" id="ProtNLM"/>
    </source>
</evidence>
<dbReference type="EMBL" id="JAGQLK010000044">
    <property type="protein sequence ID" value="MCA9383242.1"/>
    <property type="molecule type" value="Genomic_DNA"/>
</dbReference>
<comment type="caution">
    <text evidence="3">The sequence shown here is derived from an EMBL/GenBank/DDBJ whole genome shotgun (WGS) entry which is preliminary data.</text>
</comment>
<feature type="region of interest" description="Disordered" evidence="1">
    <location>
        <begin position="284"/>
        <end position="318"/>
    </location>
</feature>
<evidence type="ECO:0000256" key="2">
    <source>
        <dbReference type="SAM" id="Phobius"/>
    </source>
</evidence>
<reference evidence="3" key="1">
    <citation type="submission" date="2020-04" db="EMBL/GenBank/DDBJ databases">
        <authorList>
            <person name="Zhang T."/>
        </authorList>
    </citation>
    <scope>NUCLEOTIDE SEQUENCE</scope>
    <source>
        <strain evidence="3">HKST-UBA14</strain>
    </source>
</reference>
<evidence type="ECO:0000313" key="3">
    <source>
        <dbReference type="EMBL" id="MCA9383242.1"/>
    </source>
</evidence>
<gene>
    <name evidence="3" type="ORF">KC909_02650</name>
</gene>
<dbReference type="Proteomes" id="UP000783287">
    <property type="component" value="Unassembled WGS sequence"/>
</dbReference>